<keyword evidence="10" id="KW-1185">Reference proteome</keyword>
<evidence type="ECO:0000259" key="8">
    <source>
        <dbReference type="Pfam" id="PF09430"/>
    </source>
</evidence>
<dbReference type="EMBL" id="BFEA01000272">
    <property type="protein sequence ID" value="GBG77607.1"/>
    <property type="molecule type" value="Genomic_DNA"/>
</dbReference>
<keyword evidence="6 7" id="KW-0472">Membrane</keyword>
<evidence type="ECO:0000256" key="6">
    <source>
        <dbReference type="ARBA" id="ARBA00023136"/>
    </source>
</evidence>
<keyword evidence="4" id="KW-0732">Signal</keyword>
<evidence type="ECO:0000256" key="2">
    <source>
        <dbReference type="ARBA" id="ARBA00008880"/>
    </source>
</evidence>
<evidence type="ECO:0000256" key="4">
    <source>
        <dbReference type="ARBA" id="ARBA00022729"/>
    </source>
</evidence>
<evidence type="ECO:0000256" key="5">
    <source>
        <dbReference type="ARBA" id="ARBA00022989"/>
    </source>
</evidence>
<keyword evidence="3 7" id="KW-0812">Transmembrane</keyword>
<dbReference type="Gramene" id="GBG77607">
    <property type="protein sequence ID" value="GBG77607"/>
    <property type="gene ID" value="CBR_g24053"/>
</dbReference>
<dbReference type="InterPro" id="IPR039163">
    <property type="entry name" value="EMC7"/>
</dbReference>
<dbReference type="GO" id="GO:0030246">
    <property type="term" value="F:carbohydrate binding"/>
    <property type="evidence" value="ECO:0007669"/>
    <property type="project" value="InterPro"/>
</dbReference>
<evidence type="ECO:0000256" key="1">
    <source>
        <dbReference type="ARBA" id="ARBA00004167"/>
    </source>
</evidence>
<sequence length="247" mass="27366">MAASRKSRRRGDVGLESLAVAPYCLWLCILIIVASFIGATYASYPTTMVGARGGRGGGGGGGGDVNEFDSRASQSRVGRRGFNIHGRIWIEKMPTVKISQVKLVLDGGERVTFLKQEGFFSFLDVPVGIHLLEVVAMGYMFVPVRIDVSPRYEGNTRAMWTDETTHVKEGMMVLHPLQPIEYYEKREPFSVSGMLKNPMVLMVLFMVVAMFLLPKLVENMDPEAMRELQQEMTPQPAMAKVALGKDS</sequence>
<gene>
    <name evidence="9" type="ORF">CBR_g24053</name>
</gene>
<dbReference type="PANTHER" id="PTHR13605">
    <property type="entry name" value="ER MEMBRANE PROTEIN COMPLEX SUBUNIT 7"/>
    <property type="match status" value="1"/>
</dbReference>
<accession>A0A388L5M5</accession>
<dbReference type="OrthoDB" id="27095at2759"/>
<feature type="transmembrane region" description="Helical" evidence="7">
    <location>
        <begin position="199"/>
        <end position="217"/>
    </location>
</feature>
<dbReference type="Proteomes" id="UP000265515">
    <property type="component" value="Unassembled WGS sequence"/>
</dbReference>
<evidence type="ECO:0000256" key="3">
    <source>
        <dbReference type="ARBA" id="ARBA00022692"/>
    </source>
</evidence>
<comment type="similarity">
    <text evidence="2">Belongs to the EMC7 family.</text>
</comment>
<feature type="transmembrane region" description="Helical" evidence="7">
    <location>
        <begin position="119"/>
        <end position="142"/>
    </location>
</feature>
<dbReference type="AlphaFoldDB" id="A0A388L5M5"/>
<feature type="transmembrane region" description="Helical" evidence="7">
    <location>
        <begin position="20"/>
        <end position="42"/>
    </location>
</feature>
<name>A0A388L5M5_CHABU</name>
<dbReference type="PANTHER" id="PTHR13605:SF4">
    <property type="entry name" value="ER MEMBRANE PROTEIN COMPLEX SUBUNIT 7"/>
    <property type="match status" value="1"/>
</dbReference>
<protein>
    <recommendedName>
        <fullName evidence="8">ER membrane protein complex subunit 7 beta-sandwich domain-containing protein</fullName>
    </recommendedName>
</protein>
<evidence type="ECO:0000256" key="7">
    <source>
        <dbReference type="SAM" id="Phobius"/>
    </source>
</evidence>
<comment type="caution">
    <text evidence="9">The sequence shown here is derived from an EMBL/GenBank/DDBJ whole genome shotgun (WGS) entry which is preliminary data.</text>
</comment>
<dbReference type="Pfam" id="PF09430">
    <property type="entry name" value="EMC7_beta-sandw"/>
    <property type="match status" value="1"/>
</dbReference>
<dbReference type="InterPro" id="IPR013784">
    <property type="entry name" value="Carb-bd-like_fold"/>
</dbReference>
<dbReference type="SUPFAM" id="SSF49452">
    <property type="entry name" value="Starch-binding domain-like"/>
    <property type="match status" value="1"/>
</dbReference>
<keyword evidence="5 7" id="KW-1133">Transmembrane helix</keyword>
<dbReference type="OMA" id="TSKGKMX"/>
<comment type="subcellular location">
    <subcellularLocation>
        <location evidence="1">Membrane</location>
        <topology evidence="1">Single-pass membrane protein</topology>
    </subcellularLocation>
</comment>
<feature type="domain" description="ER membrane protein complex subunit 7 beta-sandwich" evidence="8">
    <location>
        <begin position="96"/>
        <end position="202"/>
    </location>
</feature>
<organism evidence="9 10">
    <name type="scientific">Chara braunii</name>
    <name type="common">Braun's stonewort</name>
    <dbReference type="NCBI Taxonomy" id="69332"/>
    <lineage>
        <taxon>Eukaryota</taxon>
        <taxon>Viridiplantae</taxon>
        <taxon>Streptophyta</taxon>
        <taxon>Charophyceae</taxon>
        <taxon>Charales</taxon>
        <taxon>Characeae</taxon>
        <taxon>Chara</taxon>
    </lineage>
</organism>
<dbReference type="STRING" id="69332.A0A388L5M5"/>
<proteinExistence type="inferred from homology"/>
<dbReference type="InterPro" id="IPR019008">
    <property type="entry name" value="Beta_sandwich_EMC7"/>
</dbReference>
<reference evidence="9 10" key="1">
    <citation type="journal article" date="2018" name="Cell">
        <title>The Chara Genome: Secondary Complexity and Implications for Plant Terrestrialization.</title>
        <authorList>
            <person name="Nishiyama T."/>
            <person name="Sakayama H."/>
            <person name="Vries J.D."/>
            <person name="Buschmann H."/>
            <person name="Saint-Marcoux D."/>
            <person name="Ullrich K.K."/>
            <person name="Haas F.B."/>
            <person name="Vanderstraeten L."/>
            <person name="Becker D."/>
            <person name="Lang D."/>
            <person name="Vosolsobe S."/>
            <person name="Rombauts S."/>
            <person name="Wilhelmsson P.K.I."/>
            <person name="Janitza P."/>
            <person name="Kern R."/>
            <person name="Heyl A."/>
            <person name="Rumpler F."/>
            <person name="Villalobos L.I.A.C."/>
            <person name="Clay J.M."/>
            <person name="Skokan R."/>
            <person name="Toyoda A."/>
            <person name="Suzuki Y."/>
            <person name="Kagoshima H."/>
            <person name="Schijlen E."/>
            <person name="Tajeshwar N."/>
            <person name="Catarino B."/>
            <person name="Hetherington A.J."/>
            <person name="Saltykova A."/>
            <person name="Bonnot C."/>
            <person name="Breuninger H."/>
            <person name="Symeonidi A."/>
            <person name="Radhakrishnan G.V."/>
            <person name="Van Nieuwerburgh F."/>
            <person name="Deforce D."/>
            <person name="Chang C."/>
            <person name="Karol K.G."/>
            <person name="Hedrich R."/>
            <person name="Ulvskov P."/>
            <person name="Glockner G."/>
            <person name="Delwiche C.F."/>
            <person name="Petrasek J."/>
            <person name="Van de Peer Y."/>
            <person name="Friml J."/>
            <person name="Beilby M."/>
            <person name="Dolan L."/>
            <person name="Kohara Y."/>
            <person name="Sugano S."/>
            <person name="Fujiyama A."/>
            <person name="Delaux P.-M."/>
            <person name="Quint M."/>
            <person name="TheiBen G."/>
            <person name="Hagemann M."/>
            <person name="Harholt J."/>
            <person name="Dunand C."/>
            <person name="Zachgo S."/>
            <person name="Langdale J."/>
            <person name="Maumus F."/>
            <person name="Straeten D.V.D."/>
            <person name="Gould S.B."/>
            <person name="Rensing S.A."/>
        </authorList>
    </citation>
    <scope>NUCLEOTIDE SEQUENCE [LARGE SCALE GENOMIC DNA]</scope>
    <source>
        <strain evidence="9 10">S276</strain>
    </source>
</reference>
<evidence type="ECO:0000313" key="10">
    <source>
        <dbReference type="Proteomes" id="UP000265515"/>
    </source>
</evidence>
<dbReference type="GO" id="GO:0072546">
    <property type="term" value="C:EMC complex"/>
    <property type="evidence" value="ECO:0007669"/>
    <property type="project" value="TreeGrafter"/>
</dbReference>
<evidence type="ECO:0000313" key="9">
    <source>
        <dbReference type="EMBL" id="GBG77607.1"/>
    </source>
</evidence>